<dbReference type="OrthoDB" id="4138492at2759"/>
<evidence type="ECO:0000256" key="2">
    <source>
        <dbReference type="SAM" id="MobiDB-lite"/>
    </source>
</evidence>
<dbReference type="Pfam" id="PF07470">
    <property type="entry name" value="Glyco_hydro_88"/>
    <property type="match status" value="1"/>
</dbReference>
<reference evidence="5" key="2">
    <citation type="journal article" date="2020" name="Nat. Commun.">
        <title>Large-scale genome sequencing of mycorrhizal fungi provides insights into the early evolution of symbiotic traits.</title>
        <authorList>
            <person name="Miyauchi S."/>
            <person name="Kiss E."/>
            <person name="Kuo A."/>
            <person name="Drula E."/>
            <person name="Kohler A."/>
            <person name="Sanchez-Garcia M."/>
            <person name="Morin E."/>
            <person name="Andreopoulos B."/>
            <person name="Barry K.W."/>
            <person name="Bonito G."/>
            <person name="Buee M."/>
            <person name="Carver A."/>
            <person name="Chen C."/>
            <person name="Cichocki N."/>
            <person name="Clum A."/>
            <person name="Culley D."/>
            <person name="Crous P.W."/>
            <person name="Fauchery L."/>
            <person name="Girlanda M."/>
            <person name="Hayes R.D."/>
            <person name="Keri Z."/>
            <person name="LaButti K."/>
            <person name="Lipzen A."/>
            <person name="Lombard V."/>
            <person name="Magnuson J."/>
            <person name="Maillard F."/>
            <person name="Murat C."/>
            <person name="Nolan M."/>
            <person name="Ohm R.A."/>
            <person name="Pangilinan J."/>
            <person name="Pereira M.F."/>
            <person name="Perotto S."/>
            <person name="Peter M."/>
            <person name="Pfister S."/>
            <person name="Riley R."/>
            <person name="Sitrit Y."/>
            <person name="Stielow J.B."/>
            <person name="Szollosi G."/>
            <person name="Zifcakova L."/>
            <person name="Stursova M."/>
            <person name="Spatafora J.W."/>
            <person name="Tedersoo L."/>
            <person name="Vaario L.M."/>
            <person name="Yamada A."/>
            <person name="Yan M."/>
            <person name="Wang P."/>
            <person name="Xu J."/>
            <person name="Bruns T."/>
            <person name="Baldrian P."/>
            <person name="Vilgalys R."/>
            <person name="Dunand C."/>
            <person name="Henrissat B."/>
            <person name="Grigoriev I.V."/>
            <person name="Hibbett D."/>
            <person name="Nagy L.G."/>
            <person name="Martin F.M."/>
        </authorList>
    </citation>
    <scope>NUCLEOTIDE SEQUENCE</scope>
    <source>
        <strain evidence="5">Prilba</strain>
    </source>
</reference>
<feature type="chain" id="PRO_5040331808" evidence="4">
    <location>
        <begin position="18"/>
        <end position="494"/>
    </location>
</feature>
<dbReference type="PANTHER" id="PTHR41814:SF1">
    <property type="entry name" value="CELLULASE"/>
    <property type="match status" value="1"/>
</dbReference>
<proteinExistence type="predicted"/>
<keyword evidence="3" id="KW-0812">Transmembrane</keyword>
<dbReference type="EMBL" id="WHVB01000031">
    <property type="protein sequence ID" value="KAF8468565.1"/>
    <property type="molecule type" value="Genomic_DNA"/>
</dbReference>
<dbReference type="PANTHER" id="PTHR41814">
    <property type="entry name" value="EXPRESSED PROTEIN"/>
    <property type="match status" value="1"/>
</dbReference>
<dbReference type="Proteomes" id="UP000759537">
    <property type="component" value="Unassembled WGS sequence"/>
</dbReference>
<feature type="signal peptide" evidence="4">
    <location>
        <begin position="1"/>
        <end position="17"/>
    </location>
</feature>
<evidence type="ECO:0000313" key="6">
    <source>
        <dbReference type="Proteomes" id="UP000759537"/>
    </source>
</evidence>
<dbReference type="InterPro" id="IPR010905">
    <property type="entry name" value="Glyco_hydro_88"/>
</dbReference>
<feature type="region of interest" description="Disordered" evidence="2">
    <location>
        <begin position="377"/>
        <end position="403"/>
    </location>
</feature>
<reference evidence="5" key="1">
    <citation type="submission" date="2019-10" db="EMBL/GenBank/DDBJ databases">
        <authorList>
            <consortium name="DOE Joint Genome Institute"/>
            <person name="Kuo A."/>
            <person name="Miyauchi S."/>
            <person name="Kiss E."/>
            <person name="Drula E."/>
            <person name="Kohler A."/>
            <person name="Sanchez-Garcia M."/>
            <person name="Andreopoulos B."/>
            <person name="Barry K.W."/>
            <person name="Bonito G."/>
            <person name="Buee M."/>
            <person name="Carver A."/>
            <person name="Chen C."/>
            <person name="Cichocki N."/>
            <person name="Clum A."/>
            <person name="Culley D."/>
            <person name="Crous P.W."/>
            <person name="Fauchery L."/>
            <person name="Girlanda M."/>
            <person name="Hayes R."/>
            <person name="Keri Z."/>
            <person name="LaButti K."/>
            <person name="Lipzen A."/>
            <person name="Lombard V."/>
            <person name="Magnuson J."/>
            <person name="Maillard F."/>
            <person name="Morin E."/>
            <person name="Murat C."/>
            <person name="Nolan M."/>
            <person name="Ohm R."/>
            <person name="Pangilinan J."/>
            <person name="Pereira M."/>
            <person name="Perotto S."/>
            <person name="Peter M."/>
            <person name="Riley R."/>
            <person name="Sitrit Y."/>
            <person name="Stielow B."/>
            <person name="Szollosi G."/>
            <person name="Zifcakova L."/>
            <person name="Stursova M."/>
            <person name="Spatafora J.W."/>
            <person name="Tedersoo L."/>
            <person name="Vaario L.-M."/>
            <person name="Yamada A."/>
            <person name="Yan M."/>
            <person name="Wang P."/>
            <person name="Xu J."/>
            <person name="Bruns T."/>
            <person name="Baldrian P."/>
            <person name="Vilgalys R."/>
            <person name="Henrissat B."/>
            <person name="Grigoriev I.V."/>
            <person name="Hibbett D."/>
            <person name="Nagy L.G."/>
            <person name="Martin F.M."/>
        </authorList>
    </citation>
    <scope>NUCLEOTIDE SEQUENCE</scope>
    <source>
        <strain evidence="5">Prilba</strain>
    </source>
</reference>
<keyword evidence="3" id="KW-0472">Membrane</keyword>
<dbReference type="GO" id="GO:0016787">
    <property type="term" value="F:hydrolase activity"/>
    <property type="evidence" value="ECO:0007669"/>
    <property type="project" value="UniProtKB-KW"/>
</dbReference>
<gene>
    <name evidence="5" type="ORF">DFH94DRAFT_816266</name>
</gene>
<comment type="caution">
    <text evidence="5">The sequence shown here is derived from an EMBL/GenBank/DDBJ whole genome shotgun (WGS) entry which is preliminary data.</text>
</comment>
<dbReference type="InterPro" id="IPR012341">
    <property type="entry name" value="6hp_glycosidase-like_sf"/>
</dbReference>
<dbReference type="AlphaFoldDB" id="A0A9P5MNU2"/>
<evidence type="ECO:0000256" key="1">
    <source>
        <dbReference type="ARBA" id="ARBA00022801"/>
    </source>
</evidence>
<evidence type="ECO:0000313" key="5">
    <source>
        <dbReference type="EMBL" id="KAF8468565.1"/>
    </source>
</evidence>
<keyword evidence="1 5" id="KW-0378">Hydrolase</keyword>
<dbReference type="SUPFAM" id="SSF48208">
    <property type="entry name" value="Six-hairpin glycosidases"/>
    <property type="match status" value="1"/>
</dbReference>
<sequence length="494" mass="52432">MHIPLLFLFPLVGTALAQGLKGAQINIVKQRLQEGATHRSAYRSLFAEDHFLAPHLWHGLGVWELGTRAEALLELSVPSFSVLTRSLRCPHPSSLDASLNASLADVYTIARNAVAALPPPPSNGTGQPFFLGDSSVGDPASIGVAVLIANWTRLGGEDYAGAATAQIEYLFGPDVPKTSDGAISHRVSQLQLWSDSVFMVPPFLAFYGLTTNNQSMLQEAYTQIKLYRNYLSDSSANGLWQHIVMGGNGTDPGHWSTGNAWAAAGMLRVLGTLKCSAFARNFESQIKDLGNWVSEIHSGMYPHLQPNGLFKNYADASTSNATTNSSSIDNFDDASSSALLAATVYHLALLTGNKTFIPQAELTRSVLFAMNDTSATAFSPSTTSSSSTSSSTSTTTSSSASSAFARTPHFTSDGWLSPVVDPLNVAAEGSQSPEGEAFALMLHAAWRDWNAVDGPASSRMNSAMPRPMAISGPGLVLLAVVAVVVACTLDDLFV</sequence>
<dbReference type="InterPro" id="IPR008928">
    <property type="entry name" value="6-hairpin_glycosidase_sf"/>
</dbReference>
<accession>A0A9P5MNU2</accession>
<protein>
    <submittedName>
        <fullName evidence="5">Glycoside hydrolase family 105 protein</fullName>
    </submittedName>
</protein>
<dbReference type="Gene3D" id="1.50.10.10">
    <property type="match status" value="1"/>
</dbReference>
<keyword evidence="6" id="KW-1185">Reference proteome</keyword>
<evidence type="ECO:0000256" key="3">
    <source>
        <dbReference type="SAM" id="Phobius"/>
    </source>
</evidence>
<keyword evidence="3" id="KW-1133">Transmembrane helix</keyword>
<dbReference type="GO" id="GO:0005975">
    <property type="term" value="P:carbohydrate metabolic process"/>
    <property type="evidence" value="ECO:0007669"/>
    <property type="project" value="InterPro"/>
</dbReference>
<feature type="transmembrane region" description="Helical" evidence="3">
    <location>
        <begin position="468"/>
        <end position="489"/>
    </location>
</feature>
<evidence type="ECO:0000256" key="4">
    <source>
        <dbReference type="SAM" id="SignalP"/>
    </source>
</evidence>
<keyword evidence="4" id="KW-0732">Signal</keyword>
<organism evidence="5 6">
    <name type="scientific">Russula ochroleuca</name>
    <dbReference type="NCBI Taxonomy" id="152965"/>
    <lineage>
        <taxon>Eukaryota</taxon>
        <taxon>Fungi</taxon>
        <taxon>Dikarya</taxon>
        <taxon>Basidiomycota</taxon>
        <taxon>Agaricomycotina</taxon>
        <taxon>Agaricomycetes</taxon>
        <taxon>Russulales</taxon>
        <taxon>Russulaceae</taxon>
        <taxon>Russula</taxon>
    </lineage>
</organism>
<name>A0A9P5MNU2_9AGAM</name>